<reference evidence="2 3" key="1">
    <citation type="submission" date="2017-04" db="EMBL/GenBank/DDBJ databases">
        <title>Complete genome sequences of Rhizobium genomic linages associated to common bean (phaseolus vulgaris).</title>
        <authorList>
            <person name="Santamaria R.I."/>
            <person name="Bustos P."/>
            <person name="Perez-Carrascal O."/>
            <person name="Martinez-Flores I."/>
            <person name="Juarez S."/>
            <person name="Lozano L."/>
            <person name="Miranda F."/>
            <person name="Vinuesa P."/>
            <person name="Martinez-Romero E."/>
            <person name="Cevallos M.A."/>
            <person name="Romero D."/>
            <person name="Davila G."/>
            <person name="Gonzalez V."/>
        </authorList>
    </citation>
    <scope>NUCLEOTIDE SEQUENCE [LARGE SCALE GENOMIC DNA]</scope>
    <source>
        <strain evidence="2 3">NXC12</strain>
    </source>
</reference>
<evidence type="ECO:0000256" key="1">
    <source>
        <dbReference type="SAM" id="Phobius"/>
    </source>
</evidence>
<organism evidence="2 3">
    <name type="scientific">Rhizobium etli</name>
    <dbReference type="NCBI Taxonomy" id="29449"/>
    <lineage>
        <taxon>Bacteria</taxon>
        <taxon>Pseudomonadati</taxon>
        <taxon>Pseudomonadota</taxon>
        <taxon>Alphaproteobacteria</taxon>
        <taxon>Hyphomicrobiales</taxon>
        <taxon>Rhizobiaceae</taxon>
        <taxon>Rhizobium/Agrobacterium group</taxon>
        <taxon>Rhizobium</taxon>
    </lineage>
</organism>
<dbReference type="InterPro" id="IPR055762">
    <property type="entry name" value="DUF7338"/>
</dbReference>
<feature type="transmembrane region" description="Helical" evidence="1">
    <location>
        <begin position="12"/>
        <end position="35"/>
    </location>
</feature>
<dbReference type="Pfam" id="PF24027">
    <property type="entry name" value="DUF7338"/>
    <property type="match status" value="1"/>
</dbReference>
<keyword evidence="1" id="KW-0812">Transmembrane</keyword>
<accession>A0AAN1EIP7</accession>
<evidence type="ECO:0008006" key="4">
    <source>
        <dbReference type="Google" id="ProtNLM"/>
    </source>
</evidence>
<dbReference type="EMBL" id="CP020906">
    <property type="protein sequence ID" value="ARQ08608.1"/>
    <property type="molecule type" value="Genomic_DNA"/>
</dbReference>
<protein>
    <recommendedName>
        <fullName evidence="4">Transmembrane protein</fullName>
    </recommendedName>
</protein>
<proteinExistence type="predicted"/>
<evidence type="ECO:0000313" key="2">
    <source>
        <dbReference type="EMBL" id="ARQ08608.1"/>
    </source>
</evidence>
<keyword evidence="1" id="KW-0472">Membrane</keyword>
<evidence type="ECO:0000313" key="3">
    <source>
        <dbReference type="Proteomes" id="UP000194159"/>
    </source>
</evidence>
<name>A0AAN1EIP7_RHIET</name>
<sequence>MTGPILRYITYWPVNLVFVLLSYLLSPALAALSLLTGPRLPGILQWFSTLDADLDGGIGQGVKGYHADLTSWRLWWQRTCWICRNPAHGWQSRLLGMPASGTIIIEQQISEAPKNQWYVMETAKGTRFFCFKRDLPLFGGFYLKIWLGWVNKAYDGQNHHYAFQIAPKRTKT</sequence>
<gene>
    <name evidence="2" type="ORF">NXC12_CH00517</name>
</gene>
<keyword evidence="1" id="KW-1133">Transmembrane helix</keyword>
<dbReference type="Proteomes" id="UP000194159">
    <property type="component" value="Chromosome"/>
</dbReference>
<dbReference type="AlphaFoldDB" id="A0AAN1EIP7"/>